<dbReference type="PANTHER" id="PTHR13069">
    <property type="entry name" value="ALKYLATED DNA REPAIR PROTEIN ALKB HOMOLOG 8"/>
    <property type="match status" value="1"/>
</dbReference>
<dbReference type="GO" id="GO:0000049">
    <property type="term" value="F:tRNA binding"/>
    <property type="evidence" value="ECO:0007669"/>
    <property type="project" value="TreeGrafter"/>
</dbReference>
<evidence type="ECO:0000256" key="2">
    <source>
        <dbReference type="ARBA" id="ARBA00022679"/>
    </source>
</evidence>
<dbReference type="AlphaFoldDB" id="A0A6C0J2F8"/>
<evidence type="ECO:0008006" key="4">
    <source>
        <dbReference type="Google" id="ProtNLM"/>
    </source>
</evidence>
<proteinExistence type="predicted"/>
<dbReference type="GO" id="GO:0106335">
    <property type="term" value="F:tRNA (5-carboxymethyluridine(34)-5-O)-methyltransferase activity"/>
    <property type="evidence" value="ECO:0007669"/>
    <property type="project" value="TreeGrafter"/>
</dbReference>
<organism evidence="3">
    <name type="scientific">viral metagenome</name>
    <dbReference type="NCBI Taxonomy" id="1070528"/>
    <lineage>
        <taxon>unclassified sequences</taxon>
        <taxon>metagenomes</taxon>
        <taxon>organismal metagenomes</taxon>
    </lineage>
</organism>
<dbReference type="PANTHER" id="PTHR13069:SF21">
    <property type="entry name" value="ALKYLATED DNA REPAIR PROTEIN ALKB HOMOLOG 8"/>
    <property type="match status" value="1"/>
</dbReference>
<dbReference type="CDD" id="cd02440">
    <property type="entry name" value="AdoMet_MTases"/>
    <property type="match status" value="1"/>
</dbReference>
<protein>
    <recommendedName>
        <fullName evidence="4">Methyltransferase domain-containing protein</fullName>
    </recommendedName>
</protein>
<keyword evidence="1" id="KW-0489">Methyltransferase</keyword>
<dbReference type="InterPro" id="IPR029063">
    <property type="entry name" value="SAM-dependent_MTases_sf"/>
</dbReference>
<dbReference type="SUPFAM" id="SSF53335">
    <property type="entry name" value="S-adenosyl-L-methionine-dependent methyltransferases"/>
    <property type="match status" value="1"/>
</dbReference>
<dbReference type="EMBL" id="MN740301">
    <property type="protein sequence ID" value="QHT99059.1"/>
    <property type="molecule type" value="Genomic_DNA"/>
</dbReference>
<dbReference type="GO" id="GO:0005737">
    <property type="term" value="C:cytoplasm"/>
    <property type="evidence" value="ECO:0007669"/>
    <property type="project" value="TreeGrafter"/>
</dbReference>
<sequence>MYNMCDYINIAQQYDNISKDFDRSRIRIWNAVKKFLPETKNNFKLLDAGCGNGKNMIYAIDQGYIAKGFDISKNLLEISLKKNLDVYYSNILDIENYDNYDKIICIAVIHHINDVNKQKQAILNMINQLVLGGELLISVWSYEIRLDEEKQNNKQLNDYRKFTVGHNYFKWNNKCDRYYYIHNYKSFSNLIKEVSYETNISYNITYEKQNWFCKIVKLSQ</sequence>
<dbReference type="GO" id="GO:0002098">
    <property type="term" value="P:tRNA wobble uridine modification"/>
    <property type="evidence" value="ECO:0007669"/>
    <property type="project" value="TreeGrafter"/>
</dbReference>
<evidence type="ECO:0000256" key="1">
    <source>
        <dbReference type="ARBA" id="ARBA00022603"/>
    </source>
</evidence>
<keyword evidence="2" id="KW-0808">Transferase</keyword>
<dbReference type="GO" id="GO:0005634">
    <property type="term" value="C:nucleus"/>
    <property type="evidence" value="ECO:0007669"/>
    <property type="project" value="TreeGrafter"/>
</dbReference>
<dbReference type="InterPro" id="IPR051422">
    <property type="entry name" value="AlkB_tRNA_MeTrf/Diox"/>
</dbReference>
<dbReference type="Pfam" id="PF13489">
    <property type="entry name" value="Methyltransf_23"/>
    <property type="match status" value="1"/>
</dbReference>
<reference evidence="3" key="1">
    <citation type="journal article" date="2020" name="Nature">
        <title>Giant virus diversity and host interactions through global metagenomics.</title>
        <authorList>
            <person name="Schulz F."/>
            <person name="Roux S."/>
            <person name="Paez-Espino D."/>
            <person name="Jungbluth S."/>
            <person name="Walsh D.A."/>
            <person name="Denef V.J."/>
            <person name="McMahon K.D."/>
            <person name="Konstantinidis K.T."/>
            <person name="Eloe-Fadrosh E.A."/>
            <person name="Kyrpides N.C."/>
            <person name="Woyke T."/>
        </authorList>
    </citation>
    <scope>NUCLEOTIDE SEQUENCE</scope>
    <source>
        <strain evidence="3">GVMAG-M-3300025695-21</strain>
    </source>
</reference>
<dbReference type="Gene3D" id="3.40.50.150">
    <property type="entry name" value="Vaccinia Virus protein VP39"/>
    <property type="match status" value="1"/>
</dbReference>
<evidence type="ECO:0000313" key="3">
    <source>
        <dbReference type="EMBL" id="QHT99059.1"/>
    </source>
</evidence>
<accession>A0A6C0J2F8</accession>
<name>A0A6C0J2F8_9ZZZZ</name>
<dbReference type="GO" id="GO:0030488">
    <property type="term" value="P:tRNA methylation"/>
    <property type="evidence" value="ECO:0007669"/>
    <property type="project" value="TreeGrafter"/>
</dbReference>